<evidence type="ECO:0000256" key="1">
    <source>
        <dbReference type="SAM" id="SignalP"/>
    </source>
</evidence>
<dbReference type="Proteomes" id="UP000075615">
    <property type="component" value="Unassembled WGS sequence"/>
</dbReference>
<feature type="signal peptide" evidence="1">
    <location>
        <begin position="1"/>
        <end position="25"/>
    </location>
</feature>
<dbReference type="OrthoDB" id="982484at2"/>
<keyword evidence="1" id="KW-0732">Signal</keyword>
<dbReference type="RefSeq" id="WP_068414472.1">
    <property type="nucleotide sequence ID" value="NZ_LRDB01000012.1"/>
</dbReference>
<evidence type="ECO:0008006" key="4">
    <source>
        <dbReference type="Google" id="ProtNLM"/>
    </source>
</evidence>
<keyword evidence="3" id="KW-1185">Reference proteome</keyword>
<organism evidence="2 3">
    <name type="scientific">Roseivirga echinicomitans</name>
    <dbReference type="NCBI Taxonomy" id="296218"/>
    <lineage>
        <taxon>Bacteria</taxon>
        <taxon>Pseudomonadati</taxon>
        <taxon>Bacteroidota</taxon>
        <taxon>Cytophagia</taxon>
        <taxon>Cytophagales</taxon>
        <taxon>Roseivirgaceae</taxon>
        <taxon>Roseivirga</taxon>
    </lineage>
</organism>
<reference evidence="2 3" key="1">
    <citation type="submission" date="2016-01" db="EMBL/GenBank/DDBJ databases">
        <title>Genome sequencing of Roseivirga echinicomitans KMM 6058.</title>
        <authorList>
            <person name="Selvaratnam C."/>
            <person name="Thevarajoo S."/>
            <person name="Goh K.M."/>
            <person name="Ee R."/>
            <person name="Chan K.-G."/>
            <person name="Chong C.S."/>
        </authorList>
    </citation>
    <scope>NUCLEOTIDE SEQUENCE [LARGE SCALE GENOMIC DNA]</scope>
    <source>
        <strain evidence="2 3">KMM 6058</strain>
    </source>
</reference>
<evidence type="ECO:0000313" key="2">
    <source>
        <dbReference type="EMBL" id="KYG78785.1"/>
    </source>
</evidence>
<dbReference type="AlphaFoldDB" id="A0A150XJD7"/>
<dbReference type="EMBL" id="LRDB01000012">
    <property type="protein sequence ID" value="KYG78785.1"/>
    <property type="molecule type" value="Genomic_DNA"/>
</dbReference>
<dbReference type="STRING" id="296218.AWN68_03920"/>
<protein>
    <recommendedName>
        <fullName evidence="4">6-bladed beta-propeller</fullName>
    </recommendedName>
</protein>
<evidence type="ECO:0000313" key="3">
    <source>
        <dbReference type="Proteomes" id="UP000075615"/>
    </source>
</evidence>
<feature type="chain" id="PRO_5007574760" description="6-bladed beta-propeller" evidence="1">
    <location>
        <begin position="26"/>
        <end position="387"/>
    </location>
</feature>
<name>A0A150XJD7_9BACT</name>
<dbReference type="Pfam" id="PF17170">
    <property type="entry name" value="DUF5128"/>
    <property type="match status" value="1"/>
</dbReference>
<dbReference type="PROSITE" id="PS51257">
    <property type="entry name" value="PROKAR_LIPOPROTEIN"/>
    <property type="match status" value="1"/>
</dbReference>
<gene>
    <name evidence="2" type="ORF">AWN68_03920</name>
</gene>
<sequence>MKLKVKAVITFVLVGLLAISCSDNKSENTTTVAVNDDQFRAYPIDVENKPTAFTDLIENVEILALEETEEAKLSDILSFERGTDGKLHFSTARKGEVFTYTKDGEFISEFSHKGNDLNEYLFVQNFWTNSDSVTIYFNKRLLSYDFEGNGQSKRDLSFRPTHIYPYQDGYVVNMNFYPYQDSLFYNVLFLDKEFNVEAMANPNTGLLRVPLLLSINSFKRYKEDLTYHSILNDTIFYLKDKKSKAIAQIDFGKDWLWGGKDVAMQDPSVMGRIHEEGSVWAMNPFVSNELIYLTYYTAPGKYSQLVLNRRTRGYEILDLNMEGGKQYSLYPLAWEDDRMLFSILPQDIPHLLSGLGKKQYKLHEGTRLEEIESSQNPVLLWVKFKDF</sequence>
<accession>A0A150XJD7</accession>
<comment type="caution">
    <text evidence="2">The sequence shown here is derived from an EMBL/GenBank/DDBJ whole genome shotgun (WGS) entry which is preliminary data.</text>
</comment>
<proteinExistence type="predicted"/>